<evidence type="ECO:0000313" key="2">
    <source>
        <dbReference type="EMBL" id="EDX18523.1"/>
    </source>
</evidence>
<dbReference type="AlphaFoldDB" id="B4R3Q5"/>
<proteinExistence type="predicted"/>
<protein>
    <submittedName>
        <fullName evidence="2">GD17525</fullName>
    </submittedName>
</protein>
<dbReference type="Proteomes" id="UP000000304">
    <property type="component" value="Chromosome X"/>
</dbReference>
<feature type="compositionally biased region" description="Polar residues" evidence="1">
    <location>
        <begin position="28"/>
        <end position="38"/>
    </location>
</feature>
<evidence type="ECO:0000313" key="3">
    <source>
        <dbReference type="Proteomes" id="UP000000304"/>
    </source>
</evidence>
<evidence type="ECO:0000256" key="1">
    <source>
        <dbReference type="SAM" id="MobiDB-lite"/>
    </source>
</evidence>
<organism evidence="2 3">
    <name type="scientific">Drosophila simulans</name>
    <name type="common">Fruit fly</name>
    <dbReference type="NCBI Taxonomy" id="7240"/>
    <lineage>
        <taxon>Eukaryota</taxon>
        <taxon>Metazoa</taxon>
        <taxon>Ecdysozoa</taxon>
        <taxon>Arthropoda</taxon>
        <taxon>Hexapoda</taxon>
        <taxon>Insecta</taxon>
        <taxon>Pterygota</taxon>
        <taxon>Neoptera</taxon>
        <taxon>Endopterygota</taxon>
        <taxon>Diptera</taxon>
        <taxon>Brachycera</taxon>
        <taxon>Muscomorpha</taxon>
        <taxon>Ephydroidea</taxon>
        <taxon>Drosophilidae</taxon>
        <taxon>Drosophila</taxon>
        <taxon>Sophophora</taxon>
    </lineage>
</organism>
<dbReference type="EMBL" id="CM000366">
    <property type="protein sequence ID" value="EDX18523.1"/>
    <property type="molecule type" value="Genomic_DNA"/>
</dbReference>
<gene>
    <name evidence="2" type="primary">Dsim\GD17525</name>
    <name evidence="2" type="ORF">Dsim_GD17525</name>
</gene>
<sequence>MRDVNSWEEQKEQKEQEQQEQQEKVQDQRSTAIFSNQLPPSGNSINPPIPTTLNAFT</sequence>
<accession>B4R3Q5</accession>
<name>B4R3Q5_DROSI</name>
<feature type="compositionally biased region" description="Basic and acidic residues" evidence="1">
    <location>
        <begin position="1"/>
        <end position="27"/>
    </location>
</feature>
<keyword evidence="3" id="KW-1185">Reference proteome</keyword>
<reference evidence="2 3" key="1">
    <citation type="journal article" date="2007" name="Nature">
        <title>Evolution of genes and genomes on the Drosophila phylogeny.</title>
        <authorList>
            <consortium name="Drosophila 12 Genomes Consortium"/>
            <person name="Clark A.G."/>
            <person name="Eisen M.B."/>
            <person name="Smith D.R."/>
            <person name="Bergman C.M."/>
            <person name="Oliver B."/>
            <person name="Markow T.A."/>
            <person name="Kaufman T.C."/>
            <person name="Kellis M."/>
            <person name="Gelbart W."/>
            <person name="Iyer V.N."/>
            <person name="Pollard D.A."/>
            <person name="Sackton T.B."/>
            <person name="Larracuente A.M."/>
            <person name="Singh N.D."/>
            <person name="Abad J.P."/>
            <person name="Abt D.N."/>
            <person name="Adryan B."/>
            <person name="Aguade M."/>
            <person name="Akashi H."/>
            <person name="Anderson W.W."/>
            <person name="Aquadro C.F."/>
            <person name="Ardell D.H."/>
            <person name="Arguello R."/>
            <person name="Artieri C.G."/>
            <person name="Barbash D.A."/>
            <person name="Barker D."/>
            <person name="Barsanti P."/>
            <person name="Batterham P."/>
            <person name="Batzoglou S."/>
            <person name="Begun D."/>
            <person name="Bhutkar A."/>
            <person name="Blanco E."/>
            <person name="Bosak S.A."/>
            <person name="Bradley R.K."/>
            <person name="Brand A.D."/>
            <person name="Brent M.R."/>
            <person name="Brooks A.N."/>
            <person name="Brown R.H."/>
            <person name="Butlin R.K."/>
            <person name="Caggese C."/>
            <person name="Calvi B.R."/>
            <person name="Bernardo de Carvalho A."/>
            <person name="Caspi A."/>
            <person name="Castrezana S."/>
            <person name="Celniker S.E."/>
            <person name="Chang J.L."/>
            <person name="Chapple C."/>
            <person name="Chatterji S."/>
            <person name="Chinwalla A."/>
            <person name="Civetta A."/>
            <person name="Clifton S.W."/>
            <person name="Comeron J.M."/>
            <person name="Costello J.C."/>
            <person name="Coyne J.A."/>
            <person name="Daub J."/>
            <person name="David R.G."/>
            <person name="Delcher A.L."/>
            <person name="Delehaunty K."/>
            <person name="Do C.B."/>
            <person name="Ebling H."/>
            <person name="Edwards K."/>
            <person name="Eickbush T."/>
            <person name="Evans J.D."/>
            <person name="Filipski A."/>
            <person name="Findeiss S."/>
            <person name="Freyhult E."/>
            <person name="Fulton L."/>
            <person name="Fulton R."/>
            <person name="Garcia A.C."/>
            <person name="Gardiner A."/>
            <person name="Garfield D.A."/>
            <person name="Garvin B.E."/>
            <person name="Gibson G."/>
            <person name="Gilbert D."/>
            <person name="Gnerre S."/>
            <person name="Godfrey J."/>
            <person name="Good R."/>
            <person name="Gotea V."/>
            <person name="Gravely B."/>
            <person name="Greenberg A.J."/>
            <person name="Griffiths-Jones S."/>
            <person name="Gross S."/>
            <person name="Guigo R."/>
            <person name="Gustafson E.A."/>
            <person name="Haerty W."/>
            <person name="Hahn M.W."/>
            <person name="Halligan D.L."/>
            <person name="Halpern A.L."/>
            <person name="Halter G.M."/>
            <person name="Han M.V."/>
            <person name="Heger A."/>
            <person name="Hillier L."/>
            <person name="Hinrichs A.S."/>
            <person name="Holmes I."/>
            <person name="Hoskins R.A."/>
            <person name="Hubisz M.J."/>
            <person name="Hultmark D."/>
            <person name="Huntley M.A."/>
            <person name="Jaffe D.B."/>
            <person name="Jagadeeshan S."/>
            <person name="Jeck W.R."/>
            <person name="Johnson J."/>
            <person name="Jones C.D."/>
            <person name="Jordan W.C."/>
            <person name="Karpen G.H."/>
            <person name="Kataoka E."/>
            <person name="Keightley P.D."/>
            <person name="Kheradpour P."/>
            <person name="Kirkness E.F."/>
            <person name="Koerich L.B."/>
            <person name="Kristiansen K."/>
            <person name="Kudrna D."/>
            <person name="Kulathinal R.J."/>
            <person name="Kumar S."/>
            <person name="Kwok R."/>
            <person name="Lander E."/>
            <person name="Langley C.H."/>
            <person name="Lapoint R."/>
            <person name="Lazzaro B.P."/>
            <person name="Lee S.J."/>
            <person name="Levesque L."/>
            <person name="Li R."/>
            <person name="Lin C.F."/>
            <person name="Lin M.F."/>
            <person name="Lindblad-Toh K."/>
            <person name="Llopart A."/>
            <person name="Long M."/>
            <person name="Low L."/>
            <person name="Lozovsky E."/>
            <person name="Lu J."/>
            <person name="Luo M."/>
            <person name="Machado C.A."/>
            <person name="Makalowski W."/>
            <person name="Marzo M."/>
            <person name="Matsuda M."/>
            <person name="Matzkin L."/>
            <person name="McAllister B."/>
            <person name="McBride C.S."/>
            <person name="McKernan B."/>
            <person name="McKernan K."/>
            <person name="Mendez-Lago M."/>
            <person name="Minx P."/>
            <person name="Mollenhauer M.U."/>
            <person name="Montooth K."/>
            <person name="Mount S.M."/>
            <person name="Mu X."/>
            <person name="Myers E."/>
            <person name="Negre B."/>
            <person name="Newfeld S."/>
            <person name="Nielsen R."/>
            <person name="Noor M.A."/>
            <person name="O'Grady P."/>
            <person name="Pachter L."/>
            <person name="Papaceit M."/>
            <person name="Parisi M.J."/>
            <person name="Parisi M."/>
            <person name="Parts L."/>
            <person name="Pedersen J.S."/>
            <person name="Pesole G."/>
            <person name="Phillippy A.M."/>
            <person name="Ponting C.P."/>
            <person name="Pop M."/>
            <person name="Porcelli D."/>
            <person name="Powell J.R."/>
            <person name="Prohaska S."/>
            <person name="Pruitt K."/>
            <person name="Puig M."/>
            <person name="Quesneville H."/>
            <person name="Ram K.R."/>
            <person name="Rand D."/>
            <person name="Rasmussen M.D."/>
            <person name="Reed L.K."/>
            <person name="Reenan R."/>
            <person name="Reily A."/>
            <person name="Remington K.A."/>
            <person name="Rieger T.T."/>
            <person name="Ritchie M.G."/>
            <person name="Robin C."/>
            <person name="Rogers Y.H."/>
            <person name="Rohde C."/>
            <person name="Rozas J."/>
            <person name="Rubenfield M.J."/>
            <person name="Ruiz A."/>
            <person name="Russo S."/>
            <person name="Salzberg S.L."/>
            <person name="Sanchez-Gracia A."/>
            <person name="Saranga D.J."/>
            <person name="Sato H."/>
            <person name="Schaeffer S.W."/>
            <person name="Schatz M.C."/>
            <person name="Schlenke T."/>
            <person name="Schwartz R."/>
            <person name="Segarra C."/>
            <person name="Singh R.S."/>
            <person name="Sirot L."/>
            <person name="Sirota M."/>
            <person name="Sisneros N.B."/>
            <person name="Smith C.D."/>
            <person name="Smith T.F."/>
            <person name="Spieth J."/>
            <person name="Stage D.E."/>
            <person name="Stark A."/>
            <person name="Stephan W."/>
            <person name="Strausberg R.L."/>
            <person name="Strempel S."/>
            <person name="Sturgill D."/>
            <person name="Sutton G."/>
            <person name="Sutton G.G."/>
            <person name="Tao W."/>
            <person name="Teichmann S."/>
            <person name="Tobari Y.N."/>
            <person name="Tomimura Y."/>
            <person name="Tsolas J.M."/>
            <person name="Valente V.L."/>
            <person name="Venter E."/>
            <person name="Venter J.C."/>
            <person name="Vicario S."/>
            <person name="Vieira F.G."/>
            <person name="Vilella A.J."/>
            <person name="Villasante A."/>
            <person name="Walenz B."/>
            <person name="Wang J."/>
            <person name="Wasserman M."/>
            <person name="Watts T."/>
            <person name="Wilson D."/>
            <person name="Wilson R.K."/>
            <person name="Wing R.A."/>
            <person name="Wolfner M.F."/>
            <person name="Wong A."/>
            <person name="Wong G.K."/>
            <person name="Wu C.I."/>
            <person name="Wu G."/>
            <person name="Yamamoto D."/>
            <person name="Yang H.P."/>
            <person name="Yang S.P."/>
            <person name="Yorke J.A."/>
            <person name="Yoshida K."/>
            <person name="Zdobnov E."/>
            <person name="Zhang P."/>
            <person name="Zhang Y."/>
            <person name="Zimin A.V."/>
            <person name="Baldwin J."/>
            <person name="Abdouelleil A."/>
            <person name="Abdulkadir J."/>
            <person name="Abebe A."/>
            <person name="Abera B."/>
            <person name="Abreu J."/>
            <person name="Acer S.C."/>
            <person name="Aftuck L."/>
            <person name="Alexander A."/>
            <person name="An P."/>
            <person name="Anderson E."/>
            <person name="Anderson S."/>
            <person name="Arachi H."/>
            <person name="Azer M."/>
            <person name="Bachantsang P."/>
            <person name="Barry A."/>
            <person name="Bayul T."/>
            <person name="Berlin A."/>
            <person name="Bessette D."/>
            <person name="Bloom T."/>
            <person name="Blye J."/>
            <person name="Boguslavskiy L."/>
            <person name="Bonnet C."/>
            <person name="Boukhgalter B."/>
            <person name="Bourzgui I."/>
            <person name="Brown A."/>
            <person name="Cahill P."/>
            <person name="Channer S."/>
            <person name="Cheshatsang Y."/>
            <person name="Chuda L."/>
            <person name="Citroen M."/>
            <person name="Collymore A."/>
            <person name="Cooke P."/>
            <person name="Costello M."/>
            <person name="D'Aco K."/>
            <person name="Daza R."/>
            <person name="De Haan G."/>
            <person name="DeGray S."/>
            <person name="DeMaso C."/>
            <person name="Dhargay N."/>
            <person name="Dooley K."/>
            <person name="Dooley E."/>
            <person name="Doricent M."/>
            <person name="Dorje P."/>
            <person name="Dorjee K."/>
            <person name="Dupes A."/>
            <person name="Elong R."/>
            <person name="Falk J."/>
            <person name="Farina A."/>
            <person name="Faro S."/>
            <person name="Ferguson D."/>
            <person name="Fisher S."/>
            <person name="Foley C.D."/>
            <person name="Franke A."/>
            <person name="Friedrich D."/>
            <person name="Gadbois L."/>
            <person name="Gearin G."/>
            <person name="Gearin C.R."/>
            <person name="Giannoukos G."/>
            <person name="Goode T."/>
            <person name="Graham J."/>
            <person name="Grandbois E."/>
            <person name="Grewal S."/>
            <person name="Gyaltsen K."/>
            <person name="Hafez N."/>
            <person name="Hagos B."/>
            <person name="Hall J."/>
            <person name="Henson C."/>
            <person name="Hollinger A."/>
            <person name="Honan T."/>
            <person name="Huard M.D."/>
            <person name="Hughes L."/>
            <person name="Hurhula B."/>
            <person name="Husby M.E."/>
            <person name="Kamat A."/>
            <person name="Kanga B."/>
            <person name="Kashin S."/>
            <person name="Khazanovich D."/>
            <person name="Kisner P."/>
            <person name="Lance K."/>
            <person name="Lara M."/>
            <person name="Lee W."/>
            <person name="Lennon N."/>
            <person name="Letendre F."/>
            <person name="LeVine R."/>
            <person name="Lipovsky A."/>
            <person name="Liu X."/>
            <person name="Liu J."/>
            <person name="Liu S."/>
            <person name="Lokyitsang T."/>
            <person name="Lokyitsang Y."/>
            <person name="Lubonja R."/>
            <person name="Lui A."/>
            <person name="MacDonald P."/>
            <person name="Magnisalis V."/>
            <person name="Maru K."/>
            <person name="Matthews C."/>
            <person name="McCusker W."/>
            <person name="McDonough S."/>
            <person name="Mehta T."/>
            <person name="Meldrim J."/>
            <person name="Meneus L."/>
            <person name="Mihai O."/>
            <person name="Mihalev A."/>
            <person name="Mihova T."/>
            <person name="Mittelman R."/>
            <person name="Mlenga V."/>
            <person name="Montmayeur A."/>
            <person name="Mulrain L."/>
            <person name="Navidi A."/>
            <person name="Naylor J."/>
            <person name="Negash T."/>
            <person name="Nguyen T."/>
            <person name="Nguyen N."/>
            <person name="Nicol R."/>
            <person name="Norbu C."/>
            <person name="Norbu N."/>
            <person name="Novod N."/>
            <person name="O'Neill B."/>
            <person name="Osman S."/>
            <person name="Markiewicz E."/>
            <person name="Oyono O.L."/>
            <person name="Patti C."/>
            <person name="Phunkhang P."/>
            <person name="Pierre F."/>
            <person name="Priest M."/>
            <person name="Raghuraman S."/>
            <person name="Rege F."/>
            <person name="Reyes R."/>
            <person name="Rise C."/>
            <person name="Rogov P."/>
            <person name="Ross K."/>
            <person name="Ryan E."/>
            <person name="Settipalli S."/>
            <person name="Shea T."/>
            <person name="Sherpa N."/>
            <person name="Shi L."/>
            <person name="Shih D."/>
            <person name="Sparrow T."/>
            <person name="Spaulding J."/>
            <person name="Stalker J."/>
            <person name="Stange-Thomann N."/>
            <person name="Stavropoulos S."/>
            <person name="Stone C."/>
            <person name="Strader C."/>
            <person name="Tesfaye S."/>
            <person name="Thomson T."/>
            <person name="Thoulutsang Y."/>
            <person name="Thoulutsang D."/>
            <person name="Topham K."/>
            <person name="Topping I."/>
            <person name="Tsamla T."/>
            <person name="Vassiliev H."/>
            <person name="Vo A."/>
            <person name="Wangchuk T."/>
            <person name="Wangdi T."/>
            <person name="Weiand M."/>
            <person name="Wilkinson J."/>
            <person name="Wilson A."/>
            <person name="Yadav S."/>
            <person name="Young G."/>
            <person name="Yu Q."/>
            <person name="Zembek L."/>
            <person name="Zhong D."/>
            <person name="Zimmer A."/>
            <person name="Zwirko Z."/>
            <person name="Jaffe D.B."/>
            <person name="Alvarez P."/>
            <person name="Brockman W."/>
            <person name="Butler J."/>
            <person name="Chin C."/>
            <person name="Gnerre S."/>
            <person name="Grabherr M."/>
            <person name="Kleber M."/>
            <person name="Mauceli E."/>
            <person name="MacCallum I."/>
        </authorList>
    </citation>
    <scope>NUCLEOTIDE SEQUENCE [LARGE SCALE GENOMIC DNA]</scope>
    <source>
        <strain evidence="3">white501</strain>
    </source>
</reference>
<dbReference type="HOGENOM" id="CLU_2998682_0_0_1"/>
<feature type="region of interest" description="Disordered" evidence="1">
    <location>
        <begin position="1"/>
        <end position="57"/>
    </location>
</feature>